<evidence type="ECO:0000256" key="1">
    <source>
        <dbReference type="ARBA" id="ARBA00010996"/>
    </source>
</evidence>
<dbReference type="InterPro" id="IPR013766">
    <property type="entry name" value="Thioredoxin_domain"/>
</dbReference>
<dbReference type="Gene3D" id="3.40.30.10">
    <property type="entry name" value="Glutaredoxin"/>
    <property type="match status" value="1"/>
</dbReference>
<dbReference type="SUPFAM" id="SSF52833">
    <property type="entry name" value="Thioredoxin-like"/>
    <property type="match status" value="1"/>
</dbReference>
<dbReference type="PANTHER" id="PTHR12151:SF25">
    <property type="entry name" value="LINALOOL DEHYDRATASE_ISOMERASE DOMAIN-CONTAINING PROTEIN"/>
    <property type="match status" value="1"/>
</dbReference>
<feature type="domain" description="Thioredoxin" evidence="3">
    <location>
        <begin position="35"/>
        <end position="201"/>
    </location>
</feature>
<organism evidence="4 5">
    <name type="scientific">Pseudosulfitobacter koreensis</name>
    <dbReference type="NCBI Taxonomy" id="2968472"/>
    <lineage>
        <taxon>Bacteria</taxon>
        <taxon>Pseudomonadati</taxon>
        <taxon>Pseudomonadota</taxon>
        <taxon>Alphaproteobacteria</taxon>
        <taxon>Rhodobacterales</taxon>
        <taxon>Roseobacteraceae</taxon>
        <taxon>Pseudosulfitobacter</taxon>
    </lineage>
</organism>
<dbReference type="CDD" id="cd02968">
    <property type="entry name" value="SCO"/>
    <property type="match status" value="1"/>
</dbReference>
<keyword evidence="2" id="KW-0186">Copper</keyword>
<dbReference type="InterPro" id="IPR036249">
    <property type="entry name" value="Thioredoxin-like_sf"/>
</dbReference>
<evidence type="ECO:0000313" key="4">
    <source>
        <dbReference type="EMBL" id="MCR8825264.1"/>
    </source>
</evidence>
<dbReference type="PROSITE" id="PS51352">
    <property type="entry name" value="THIOREDOXIN_2"/>
    <property type="match status" value="1"/>
</dbReference>
<proteinExistence type="inferred from homology"/>
<evidence type="ECO:0000259" key="3">
    <source>
        <dbReference type="PROSITE" id="PS51352"/>
    </source>
</evidence>
<comment type="similarity">
    <text evidence="1">Belongs to the SCO1/2 family.</text>
</comment>
<dbReference type="RefSeq" id="WP_258292936.1">
    <property type="nucleotide sequence ID" value="NZ_JANKJG010000001.1"/>
</dbReference>
<sequence>MTRLQKVLWAAVAVAVIAAGGLAVYGSRAPEVATDTASSVSAAFELTDHDGVVRTAEDFRGKWSLVFFGFTNCPDICPTTLGEIAQVMDDLGPQADAVQPLFISVDSERDRPDQLAEYVPQFHPSILGLVGTPEQIEAAAASFKIFYERVPEETAPDGYTIGHTSQVFLFDPDGGFVRLYGYGTPAPEITADLRARIDAHG</sequence>
<dbReference type="InterPro" id="IPR003782">
    <property type="entry name" value="SCO1/SenC"/>
</dbReference>
<evidence type="ECO:0000256" key="2">
    <source>
        <dbReference type="ARBA" id="ARBA00023008"/>
    </source>
</evidence>
<evidence type="ECO:0000313" key="5">
    <source>
        <dbReference type="Proteomes" id="UP001165396"/>
    </source>
</evidence>
<keyword evidence="5" id="KW-1185">Reference proteome</keyword>
<protein>
    <submittedName>
        <fullName evidence="4">SCO family protein</fullName>
    </submittedName>
</protein>
<accession>A0ABT1YWK9</accession>
<dbReference type="Pfam" id="PF02630">
    <property type="entry name" value="SCO1-SenC"/>
    <property type="match status" value="1"/>
</dbReference>
<comment type="caution">
    <text evidence="4">The sequence shown here is derived from an EMBL/GenBank/DDBJ whole genome shotgun (WGS) entry which is preliminary data.</text>
</comment>
<name>A0ABT1YWK9_9RHOB</name>
<reference evidence="4" key="1">
    <citation type="submission" date="2022-07" db="EMBL/GenBank/DDBJ databases">
        <title>Pseudosulfitobacter sp. strain AP-MA-4, whole genome sequence.</title>
        <authorList>
            <person name="Jiang Y."/>
        </authorList>
    </citation>
    <scope>NUCLEOTIDE SEQUENCE</scope>
    <source>
        <strain evidence="4">AP-MA-4</strain>
    </source>
</reference>
<dbReference type="Proteomes" id="UP001165396">
    <property type="component" value="Unassembled WGS sequence"/>
</dbReference>
<dbReference type="PANTHER" id="PTHR12151">
    <property type="entry name" value="ELECTRON TRANSPORT PROTIN SCO1/SENC FAMILY MEMBER"/>
    <property type="match status" value="1"/>
</dbReference>
<gene>
    <name evidence="4" type="ORF">NTA49_01805</name>
</gene>
<dbReference type="EMBL" id="JANKJG010000001">
    <property type="protein sequence ID" value="MCR8825264.1"/>
    <property type="molecule type" value="Genomic_DNA"/>
</dbReference>